<comment type="caution">
    <text evidence="2">The sequence shown here is derived from an EMBL/GenBank/DDBJ whole genome shotgun (WGS) entry which is preliminary data.</text>
</comment>
<keyword evidence="3" id="KW-1185">Reference proteome</keyword>
<dbReference type="InterPro" id="IPR001466">
    <property type="entry name" value="Beta-lactam-related"/>
</dbReference>
<feature type="domain" description="Beta-lactamase-related" evidence="1">
    <location>
        <begin position="62"/>
        <end position="327"/>
    </location>
</feature>
<protein>
    <submittedName>
        <fullName evidence="2">Beta-lactamase family protein</fullName>
    </submittedName>
</protein>
<accession>A0ABS6JIA1</accession>
<sequence length="354" mass="40531">MQKKILLLICFSALALILGGIALGANTFFTSDTTWEVYESPEEAGWSSQRLREAKRYYDSLHSTAAMAIHDGKVLFAWGDVTQNTNAHSIRKSFLNSLYGIHVEKGNIDLNDTLGDVGIYDFPDLTEQEKQAKISDLLSSQSGVFHKAGEESLTMRRNRPNRGSHEPGTFFYYNNWDFNVLGTIFNGETELDLFEEFEEKIADQIGMEDFSLDNTEYKQEVRRSIHPSYLFQVSARDMARFGQLYLQNGKWDGEQIVPEEWIQMSLRDHGNVPRNTVYDYGYLWWSATSGKWSDLGLYSAMGRYGQAIDIIPELDLVFVHRVNSNNATFGFRRSVSQSQRLRLLEMIVEAKESD</sequence>
<gene>
    <name evidence="2" type="ORF">KS419_16860</name>
</gene>
<name>A0ABS6JIA1_9BACI</name>
<reference evidence="2 3" key="1">
    <citation type="submission" date="2021-06" db="EMBL/GenBank/DDBJ databases">
        <title>Bacillus sp. RD4P76, an endophyte from a halophyte.</title>
        <authorList>
            <person name="Sun J.-Q."/>
        </authorList>
    </citation>
    <scope>NUCLEOTIDE SEQUENCE [LARGE SCALE GENOMIC DNA]</scope>
    <source>
        <strain evidence="2 3">CGMCC 1.15917</strain>
    </source>
</reference>
<dbReference type="PANTHER" id="PTHR43283">
    <property type="entry name" value="BETA-LACTAMASE-RELATED"/>
    <property type="match status" value="1"/>
</dbReference>
<organism evidence="2 3">
    <name type="scientific">Evansella tamaricis</name>
    <dbReference type="NCBI Taxonomy" id="2069301"/>
    <lineage>
        <taxon>Bacteria</taxon>
        <taxon>Bacillati</taxon>
        <taxon>Bacillota</taxon>
        <taxon>Bacilli</taxon>
        <taxon>Bacillales</taxon>
        <taxon>Bacillaceae</taxon>
        <taxon>Evansella</taxon>
    </lineage>
</organism>
<dbReference type="Pfam" id="PF00144">
    <property type="entry name" value="Beta-lactamase"/>
    <property type="match status" value="1"/>
</dbReference>
<dbReference type="EMBL" id="JAHQCS010000135">
    <property type="protein sequence ID" value="MBU9713401.1"/>
    <property type="molecule type" value="Genomic_DNA"/>
</dbReference>
<dbReference type="InterPro" id="IPR050789">
    <property type="entry name" value="Diverse_Enzym_Activities"/>
</dbReference>
<proteinExistence type="predicted"/>
<evidence type="ECO:0000259" key="1">
    <source>
        <dbReference type="Pfam" id="PF00144"/>
    </source>
</evidence>
<evidence type="ECO:0000313" key="2">
    <source>
        <dbReference type="EMBL" id="MBU9713401.1"/>
    </source>
</evidence>
<dbReference type="PANTHER" id="PTHR43283:SF7">
    <property type="entry name" value="BETA-LACTAMASE-RELATED DOMAIN-CONTAINING PROTEIN"/>
    <property type="match status" value="1"/>
</dbReference>
<dbReference type="Proteomes" id="UP000784880">
    <property type="component" value="Unassembled WGS sequence"/>
</dbReference>
<evidence type="ECO:0000313" key="3">
    <source>
        <dbReference type="Proteomes" id="UP000784880"/>
    </source>
</evidence>